<evidence type="ECO:0000313" key="2">
    <source>
        <dbReference type="EMBL" id="GCC24145.1"/>
    </source>
</evidence>
<keyword evidence="3" id="KW-1185">Reference proteome</keyword>
<proteinExistence type="predicted"/>
<feature type="compositionally biased region" description="Basic and acidic residues" evidence="1">
    <location>
        <begin position="76"/>
        <end position="90"/>
    </location>
</feature>
<sequence length="134" mass="14422">MEEPSPNTQSETLPPPVGASGRSNGHIPARAPSRCVIAPDPGTCWRQDAERGRRWKGRCRRGPGSRIVSLFAEGAGTEKRVADGRGERRSGSGSVRAKHCPVNPGLPRWRSESGRARPGQAAENLAATMLEIKF</sequence>
<comment type="caution">
    <text evidence="2">The sequence shown here is derived from an EMBL/GenBank/DDBJ whole genome shotgun (WGS) entry which is preliminary data.</text>
</comment>
<protein>
    <submittedName>
        <fullName evidence="2">Uncharacterized protein</fullName>
    </submittedName>
</protein>
<name>A0A401S181_CHIPU</name>
<evidence type="ECO:0000256" key="1">
    <source>
        <dbReference type="SAM" id="MobiDB-lite"/>
    </source>
</evidence>
<organism evidence="2 3">
    <name type="scientific">Chiloscyllium punctatum</name>
    <name type="common">Brownbanded bambooshark</name>
    <name type="synonym">Hemiscyllium punctatum</name>
    <dbReference type="NCBI Taxonomy" id="137246"/>
    <lineage>
        <taxon>Eukaryota</taxon>
        <taxon>Metazoa</taxon>
        <taxon>Chordata</taxon>
        <taxon>Craniata</taxon>
        <taxon>Vertebrata</taxon>
        <taxon>Chondrichthyes</taxon>
        <taxon>Elasmobranchii</taxon>
        <taxon>Galeomorphii</taxon>
        <taxon>Galeoidea</taxon>
        <taxon>Orectolobiformes</taxon>
        <taxon>Hemiscylliidae</taxon>
        <taxon>Chiloscyllium</taxon>
    </lineage>
</organism>
<dbReference type="EMBL" id="BEZZ01000048">
    <property type="protein sequence ID" value="GCC24145.1"/>
    <property type="molecule type" value="Genomic_DNA"/>
</dbReference>
<gene>
    <name evidence="2" type="ORF">chiPu_0002545</name>
</gene>
<reference evidence="2 3" key="1">
    <citation type="journal article" date="2018" name="Nat. Ecol. Evol.">
        <title>Shark genomes provide insights into elasmobranch evolution and the origin of vertebrates.</title>
        <authorList>
            <person name="Hara Y"/>
            <person name="Yamaguchi K"/>
            <person name="Onimaru K"/>
            <person name="Kadota M"/>
            <person name="Koyanagi M"/>
            <person name="Keeley SD"/>
            <person name="Tatsumi K"/>
            <person name="Tanaka K"/>
            <person name="Motone F"/>
            <person name="Kageyama Y"/>
            <person name="Nozu R"/>
            <person name="Adachi N"/>
            <person name="Nishimura O"/>
            <person name="Nakagawa R"/>
            <person name="Tanegashima C"/>
            <person name="Kiyatake I"/>
            <person name="Matsumoto R"/>
            <person name="Murakumo K"/>
            <person name="Nishida K"/>
            <person name="Terakita A"/>
            <person name="Kuratani S"/>
            <person name="Sato K"/>
            <person name="Hyodo S Kuraku.S."/>
        </authorList>
    </citation>
    <scope>NUCLEOTIDE SEQUENCE [LARGE SCALE GENOMIC DNA]</scope>
</reference>
<feature type="region of interest" description="Disordered" evidence="1">
    <location>
        <begin position="76"/>
        <end position="120"/>
    </location>
</feature>
<evidence type="ECO:0000313" key="3">
    <source>
        <dbReference type="Proteomes" id="UP000287033"/>
    </source>
</evidence>
<feature type="compositionally biased region" description="Polar residues" evidence="1">
    <location>
        <begin position="1"/>
        <end position="12"/>
    </location>
</feature>
<dbReference type="AlphaFoldDB" id="A0A401S181"/>
<feature type="region of interest" description="Disordered" evidence="1">
    <location>
        <begin position="1"/>
        <end position="34"/>
    </location>
</feature>
<accession>A0A401S181</accession>
<dbReference type="Proteomes" id="UP000287033">
    <property type="component" value="Unassembled WGS sequence"/>
</dbReference>